<evidence type="ECO:0000256" key="7">
    <source>
        <dbReference type="SAM" id="MobiDB-lite"/>
    </source>
</evidence>
<dbReference type="Proteomes" id="UP001596022">
    <property type="component" value="Unassembled WGS sequence"/>
</dbReference>
<dbReference type="SMART" id="SM00842">
    <property type="entry name" value="FtsA"/>
    <property type="match status" value="1"/>
</dbReference>
<dbReference type="HAMAP" id="MF_02033">
    <property type="entry name" value="FtsA"/>
    <property type="match status" value="1"/>
</dbReference>
<evidence type="ECO:0000313" key="9">
    <source>
        <dbReference type="EMBL" id="MFC4617261.1"/>
    </source>
</evidence>
<comment type="subunit">
    <text evidence="5">Self-interacts. Interacts with FtsZ.</text>
</comment>
<organism evidence="9 10">
    <name type="scientific">Camelliibacillus cellulosilyticus</name>
    <dbReference type="NCBI Taxonomy" id="2174486"/>
    <lineage>
        <taxon>Bacteria</taxon>
        <taxon>Bacillati</taxon>
        <taxon>Bacillota</taxon>
        <taxon>Bacilli</taxon>
        <taxon>Bacillales</taxon>
        <taxon>Sporolactobacillaceae</taxon>
        <taxon>Camelliibacillus</taxon>
    </lineage>
</organism>
<dbReference type="InterPro" id="IPR043129">
    <property type="entry name" value="ATPase_NBD"/>
</dbReference>
<dbReference type="PANTHER" id="PTHR32432">
    <property type="entry name" value="CELL DIVISION PROTEIN FTSA-RELATED"/>
    <property type="match status" value="1"/>
</dbReference>
<evidence type="ECO:0000256" key="5">
    <source>
        <dbReference type="HAMAP-Rule" id="MF_02033"/>
    </source>
</evidence>
<evidence type="ECO:0000256" key="4">
    <source>
        <dbReference type="ARBA" id="ARBA00023306"/>
    </source>
</evidence>
<dbReference type="GO" id="GO:0051301">
    <property type="term" value="P:cell division"/>
    <property type="evidence" value="ECO:0007669"/>
    <property type="project" value="UniProtKB-KW"/>
</dbReference>
<dbReference type="InterPro" id="IPR003494">
    <property type="entry name" value="SHS2_FtsA"/>
</dbReference>
<dbReference type="InterPro" id="IPR050696">
    <property type="entry name" value="FtsA/MreB"/>
</dbReference>
<evidence type="ECO:0000256" key="3">
    <source>
        <dbReference type="ARBA" id="ARBA00023136"/>
    </source>
</evidence>
<dbReference type="Pfam" id="PF14450">
    <property type="entry name" value="FtsA"/>
    <property type="match status" value="1"/>
</dbReference>
<dbReference type="Gene3D" id="3.30.420.40">
    <property type="match status" value="2"/>
</dbReference>
<keyword evidence="2 5" id="KW-0132">Cell division</keyword>
<feature type="region of interest" description="Disordered" evidence="7">
    <location>
        <begin position="386"/>
        <end position="415"/>
    </location>
</feature>
<protein>
    <recommendedName>
        <fullName evidence="5 6">Cell division protein FtsA</fullName>
    </recommendedName>
</protein>
<dbReference type="Pfam" id="PF02491">
    <property type="entry name" value="SHS2_FTSA"/>
    <property type="match status" value="1"/>
</dbReference>
<comment type="function">
    <text evidence="5 6">Cell division protein that is involved in the assembly of the Z ring. May serve as a membrane anchor for the Z ring.</text>
</comment>
<reference evidence="10" key="1">
    <citation type="journal article" date="2019" name="Int. J. Syst. Evol. Microbiol.">
        <title>The Global Catalogue of Microorganisms (GCM) 10K type strain sequencing project: providing services to taxonomists for standard genome sequencing and annotation.</title>
        <authorList>
            <consortium name="The Broad Institute Genomics Platform"/>
            <consortium name="The Broad Institute Genome Sequencing Center for Infectious Disease"/>
            <person name="Wu L."/>
            <person name="Ma J."/>
        </authorList>
    </citation>
    <scope>NUCLEOTIDE SEQUENCE [LARGE SCALE GENOMIC DNA]</scope>
    <source>
        <strain evidence="10">CGMCC 1.16306</strain>
    </source>
</reference>
<evidence type="ECO:0000259" key="8">
    <source>
        <dbReference type="SMART" id="SM00842"/>
    </source>
</evidence>
<dbReference type="EMBL" id="JBHSFW010000001">
    <property type="protein sequence ID" value="MFC4617261.1"/>
    <property type="molecule type" value="Genomic_DNA"/>
</dbReference>
<proteinExistence type="inferred from homology"/>
<dbReference type="NCBIfam" id="TIGR01174">
    <property type="entry name" value="ftsA"/>
    <property type="match status" value="1"/>
</dbReference>
<evidence type="ECO:0000256" key="2">
    <source>
        <dbReference type="ARBA" id="ARBA00022618"/>
    </source>
</evidence>
<evidence type="ECO:0000313" key="10">
    <source>
        <dbReference type="Proteomes" id="UP001596022"/>
    </source>
</evidence>
<keyword evidence="10" id="KW-1185">Reference proteome</keyword>
<keyword evidence="3 5" id="KW-0472">Membrane</keyword>
<sequence length="429" mass="46284">MNNKDIFVSLDIGTSTIKILIGEMAGEALNVIGIGKAESRGIKKGSIVDIDETVRSIQSAVDQAERMIGMKIRSAIVGISGNHIHLASCHGVVAVSSDTREIDDEDIIRVMEAAQVMPLAPEREIIDVIPHQFIVDGLEEISDPRGMVGVRLEMEGTIITGSKTVLHNLLRCVEKAGLEVADICLAPLALGSVALTKDEKYLGAALIDIGGGSTNVAIFDQGALMATFVLPIGGNHVTKDLSIGLRTPTEEAEAVKIKYGCASVDLASTEEKIKVSKIGGSGDQTYNQREIAEIIEPRISEILALVQEEIRRMGFYDLPGGYILTGGVTAMPGVLELASQDLTANVRVAIPDYIGVREPQYTTSVGLIKFAYHNVKIQGKEVAAAVDSDGRDNSQKRYSTKRPASKQETNKNKPGMFKKMRNLYESFFD</sequence>
<feature type="domain" description="SHS2" evidence="8">
    <location>
        <begin position="7"/>
        <end position="194"/>
    </location>
</feature>
<dbReference type="CDD" id="cd24048">
    <property type="entry name" value="ASKHA_NBD_FtsA"/>
    <property type="match status" value="1"/>
</dbReference>
<comment type="subcellular location">
    <subcellularLocation>
        <location evidence="5">Cell membrane</location>
        <topology evidence="5">Peripheral membrane protein</topology>
        <orientation evidence="5">Cytoplasmic side</orientation>
    </subcellularLocation>
    <text evidence="5">Localizes to the Z ring in an FtsZ-dependent manner. Targeted to the membrane through a conserved C-terminal amphipathic helix.</text>
</comment>
<keyword evidence="4 5" id="KW-0131">Cell cycle</keyword>
<evidence type="ECO:0000256" key="1">
    <source>
        <dbReference type="ARBA" id="ARBA00022475"/>
    </source>
</evidence>
<name>A0ABV9GG54_9BACL</name>
<dbReference type="PANTHER" id="PTHR32432:SF4">
    <property type="entry name" value="CELL DIVISION PROTEIN FTSA"/>
    <property type="match status" value="1"/>
</dbReference>
<dbReference type="PIRSF" id="PIRSF003101">
    <property type="entry name" value="FtsA"/>
    <property type="match status" value="1"/>
</dbReference>
<comment type="caution">
    <text evidence="9">The sequence shown here is derived from an EMBL/GenBank/DDBJ whole genome shotgun (WGS) entry which is preliminary data.</text>
</comment>
<accession>A0ABV9GG54</accession>
<dbReference type="Gene3D" id="3.30.1490.110">
    <property type="match status" value="1"/>
</dbReference>
<dbReference type="InterPro" id="IPR020823">
    <property type="entry name" value="Cell_div_FtsA"/>
</dbReference>
<evidence type="ECO:0000256" key="6">
    <source>
        <dbReference type="PIRNR" id="PIRNR003101"/>
    </source>
</evidence>
<comment type="similarity">
    <text evidence="5 6">Belongs to the FtsA/MreB family.</text>
</comment>
<dbReference type="SUPFAM" id="SSF53067">
    <property type="entry name" value="Actin-like ATPase domain"/>
    <property type="match status" value="2"/>
</dbReference>
<keyword evidence="1 5" id="KW-1003">Cell membrane</keyword>
<dbReference type="RefSeq" id="WP_376844316.1">
    <property type="nucleotide sequence ID" value="NZ_JBHSFW010000001.1"/>
</dbReference>
<gene>
    <name evidence="5 9" type="primary">ftsA</name>
    <name evidence="9" type="ORF">ACFO4N_00800</name>
</gene>